<dbReference type="Proteomes" id="UP000030993">
    <property type="component" value="Unassembled WGS sequence"/>
</dbReference>
<accession>A0A0B2JUC7</accession>
<dbReference type="AlphaFoldDB" id="A0A0B2JUC7"/>
<keyword evidence="3" id="KW-1185">Reference proteome</keyword>
<keyword evidence="1" id="KW-0472">Membrane</keyword>
<gene>
    <name evidence="2" type="ORF">NZ47_11660</name>
</gene>
<protein>
    <submittedName>
        <fullName evidence="2">Uncharacterized protein</fullName>
    </submittedName>
</protein>
<keyword evidence="1" id="KW-0812">Transmembrane</keyword>
<organism evidence="2 3">
    <name type="scientific">Anaerovibrio lipolyticus</name>
    <dbReference type="NCBI Taxonomy" id="82374"/>
    <lineage>
        <taxon>Bacteria</taxon>
        <taxon>Bacillati</taxon>
        <taxon>Bacillota</taxon>
        <taxon>Negativicutes</taxon>
        <taxon>Selenomonadales</taxon>
        <taxon>Selenomonadaceae</taxon>
        <taxon>Anaerovibrio</taxon>
    </lineage>
</organism>
<name>A0A0B2JUC7_9FIRM</name>
<dbReference type="EMBL" id="JSCE01000213">
    <property type="protein sequence ID" value="KHM51249.1"/>
    <property type="molecule type" value="Genomic_DNA"/>
</dbReference>
<evidence type="ECO:0000313" key="2">
    <source>
        <dbReference type="EMBL" id="KHM51249.1"/>
    </source>
</evidence>
<evidence type="ECO:0000313" key="3">
    <source>
        <dbReference type="Proteomes" id="UP000030993"/>
    </source>
</evidence>
<reference evidence="2 3" key="1">
    <citation type="journal article" date="2013" name="PLoS ONE">
        <title>Identification and characterization of three novel lipases belonging to families II and V from Anaerovibrio lipolyticus 5ST.</title>
        <authorList>
            <person name="Prive F."/>
            <person name="Kaderbhai N.N."/>
            <person name="Girdwood S."/>
            <person name="Worgan H.J."/>
            <person name="Pinloche E."/>
            <person name="Scollan N.D."/>
            <person name="Huws S.A."/>
            <person name="Newbold C.J."/>
        </authorList>
    </citation>
    <scope>NUCLEOTIDE SEQUENCE [LARGE SCALE GENOMIC DNA]</scope>
    <source>
        <strain evidence="2 3">5S</strain>
    </source>
</reference>
<evidence type="ECO:0000256" key="1">
    <source>
        <dbReference type="SAM" id="Phobius"/>
    </source>
</evidence>
<feature type="transmembrane region" description="Helical" evidence="1">
    <location>
        <begin position="21"/>
        <end position="38"/>
    </location>
</feature>
<sequence length="102" mass="11317">MRKIDEKTEFKSMEKNIYANVMVMTIFIALFTLININVDWVKDSSGMGTMAKTICFNLGTVGSIALLISFAQSMFSDGKIHWLLAGIGTVCFVAAMFVFKCV</sequence>
<keyword evidence="1" id="KW-1133">Transmembrane helix</keyword>
<feature type="transmembrane region" description="Helical" evidence="1">
    <location>
        <begin position="80"/>
        <end position="99"/>
    </location>
</feature>
<comment type="caution">
    <text evidence="2">The sequence shown here is derived from an EMBL/GenBank/DDBJ whole genome shotgun (WGS) entry which is preliminary data.</text>
</comment>
<proteinExistence type="predicted"/>
<feature type="transmembrane region" description="Helical" evidence="1">
    <location>
        <begin position="50"/>
        <end position="68"/>
    </location>
</feature>